<dbReference type="AlphaFoldDB" id="A0A0W8IN02"/>
<dbReference type="InterPro" id="IPR015424">
    <property type="entry name" value="PyrdxlP-dep_Trfase"/>
</dbReference>
<sequence length="474" mass="50898">MAVAELPLTVDRNSPTPLAAQVAAQLRRAILEGTVGAPHHLPSSRRLAADLGVSRGVVVRAYEQLTGEGYLEGHGAEGTRVAVRADVRSPARTTPPRPREEPSHPVIDLTPGRPSDTPFTDRSWRTAWRAALAEPGHVDLPPALGTTRLRAAIAGHLATARGLAVDPEDVIVTAGTSDALQLIVTALRTRSPTPRVLVEDPGYPTARRVLTTAGAQVQTLPVGPDGLRAAQLTTLDPVPDAVLITPSHQYPLGGRMPVQERLALLEWAAEHRVVVLEDDYDSEFRHQRMPLPATASLPSQAEVALLGSFSKTLSPWLRCGYLVVRGAAGELLKETRASLDTPVCGVLQSALAHYIDDGGLARHTARARRAYSHRRALLLDRLANRPELELDALEGGLHAVLRLPARVDAEDVAARALAHGVRVVSLTPYYAHRPSENGLVIGYGAPTDLQLTWALDILLQLLDTTVAPDGRDHP</sequence>
<keyword evidence="3" id="KW-0805">Transcription regulation</keyword>
<dbReference type="SUPFAM" id="SSF53383">
    <property type="entry name" value="PLP-dependent transferases"/>
    <property type="match status" value="1"/>
</dbReference>
<gene>
    <name evidence="8" type="ORF">AVL61_15275</name>
</gene>
<organism evidence="8 9">
    <name type="scientific">Kocuria rosea subsp. polaris</name>
    <dbReference type="NCBI Taxonomy" id="136273"/>
    <lineage>
        <taxon>Bacteria</taxon>
        <taxon>Bacillati</taxon>
        <taxon>Actinomycetota</taxon>
        <taxon>Actinomycetes</taxon>
        <taxon>Micrococcales</taxon>
        <taxon>Micrococcaceae</taxon>
        <taxon>Kocuria</taxon>
    </lineage>
</organism>
<dbReference type="InterPro" id="IPR000524">
    <property type="entry name" value="Tscrpt_reg_HTH_GntR"/>
</dbReference>
<dbReference type="PANTHER" id="PTHR46577:SF1">
    <property type="entry name" value="HTH-TYPE TRANSCRIPTIONAL REGULATORY PROTEIN GABR"/>
    <property type="match status" value="1"/>
</dbReference>
<dbReference type="OrthoDB" id="594134at2"/>
<accession>A0A0W8IN02</accession>
<proteinExistence type="inferred from homology"/>
<dbReference type="InterPro" id="IPR015421">
    <property type="entry name" value="PyrdxlP-dep_Trfase_major"/>
</dbReference>
<protein>
    <submittedName>
        <fullName evidence="8">GntR family transcriptional regulator</fullName>
    </submittedName>
</protein>
<keyword evidence="4" id="KW-0238">DNA-binding</keyword>
<dbReference type="Pfam" id="PF00155">
    <property type="entry name" value="Aminotran_1_2"/>
    <property type="match status" value="1"/>
</dbReference>
<dbReference type="CDD" id="cd00609">
    <property type="entry name" value="AAT_like"/>
    <property type="match status" value="1"/>
</dbReference>
<keyword evidence="2" id="KW-0663">Pyridoxal phosphate</keyword>
<reference evidence="9" key="1">
    <citation type="submission" date="2015-12" db="EMBL/GenBank/DDBJ databases">
        <authorList>
            <person name="Nair G.R."/>
            <person name="Kaur G."/>
            <person name="Mayilraj S."/>
        </authorList>
    </citation>
    <scope>NUCLEOTIDE SEQUENCE [LARGE SCALE GENOMIC DNA]</scope>
    <source>
        <strain evidence="9">CD08_4</strain>
    </source>
</reference>
<evidence type="ECO:0000256" key="4">
    <source>
        <dbReference type="ARBA" id="ARBA00023125"/>
    </source>
</evidence>
<dbReference type="PANTHER" id="PTHR46577">
    <property type="entry name" value="HTH-TYPE TRANSCRIPTIONAL REGULATORY PROTEIN GABR"/>
    <property type="match status" value="1"/>
</dbReference>
<dbReference type="Gene3D" id="1.10.10.10">
    <property type="entry name" value="Winged helix-like DNA-binding domain superfamily/Winged helix DNA-binding domain"/>
    <property type="match status" value="1"/>
</dbReference>
<evidence type="ECO:0000256" key="5">
    <source>
        <dbReference type="ARBA" id="ARBA00023163"/>
    </source>
</evidence>
<dbReference type="Proteomes" id="UP000053512">
    <property type="component" value="Unassembled WGS sequence"/>
</dbReference>
<dbReference type="SUPFAM" id="SSF46785">
    <property type="entry name" value="Winged helix' DNA-binding domain"/>
    <property type="match status" value="1"/>
</dbReference>
<comment type="caution">
    <text evidence="8">The sequence shown here is derived from an EMBL/GenBank/DDBJ whole genome shotgun (WGS) entry which is preliminary data.</text>
</comment>
<dbReference type="SMART" id="SM00345">
    <property type="entry name" value="HTH_GNTR"/>
    <property type="match status" value="1"/>
</dbReference>
<evidence type="ECO:0000313" key="9">
    <source>
        <dbReference type="Proteomes" id="UP000053512"/>
    </source>
</evidence>
<dbReference type="RefSeq" id="WP_058873579.1">
    <property type="nucleotide sequence ID" value="NZ_LQBK01000007.1"/>
</dbReference>
<feature type="region of interest" description="Disordered" evidence="6">
    <location>
        <begin position="86"/>
        <end position="120"/>
    </location>
</feature>
<dbReference type="InterPro" id="IPR051446">
    <property type="entry name" value="HTH_trans_reg/aminotransferase"/>
</dbReference>
<comment type="similarity">
    <text evidence="1">In the C-terminal section; belongs to the class-I pyridoxal-phosphate-dependent aminotransferase family.</text>
</comment>
<evidence type="ECO:0000256" key="1">
    <source>
        <dbReference type="ARBA" id="ARBA00005384"/>
    </source>
</evidence>
<dbReference type="EMBL" id="LQBK01000007">
    <property type="protein sequence ID" value="KUG61008.1"/>
    <property type="molecule type" value="Genomic_DNA"/>
</dbReference>
<evidence type="ECO:0000259" key="7">
    <source>
        <dbReference type="PROSITE" id="PS50949"/>
    </source>
</evidence>
<evidence type="ECO:0000313" key="8">
    <source>
        <dbReference type="EMBL" id="KUG61008.1"/>
    </source>
</evidence>
<dbReference type="CDD" id="cd07377">
    <property type="entry name" value="WHTH_GntR"/>
    <property type="match status" value="1"/>
</dbReference>
<name>A0A0W8IN02_KOCRO</name>
<dbReference type="InterPro" id="IPR036388">
    <property type="entry name" value="WH-like_DNA-bd_sf"/>
</dbReference>
<dbReference type="Gene3D" id="3.40.640.10">
    <property type="entry name" value="Type I PLP-dependent aspartate aminotransferase-like (Major domain)"/>
    <property type="match status" value="1"/>
</dbReference>
<feature type="domain" description="HTH gntR-type" evidence="7">
    <location>
        <begin position="16"/>
        <end position="84"/>
    </location>
</feature>
<dbReference type="GO" id="GO:0003677">
    <property type="term" value="F:DNA binding"/>
    <property type="evidence" value="ECO:0007669"/>
    <property type="project" value="UniProtKB-KW"/>
</dbReference>
<dbReference type="Pfam" id="PF00392">
    <property type="entry name" value="GntR"/>
    <property type="match status" value="1"/>
</dbReference>
<dbReference type="GO" id="GO:0030170">
    <property type="term" value="F:pyridoxal phosphate binding"/>
    <property type="evidence" value="ECO:0007669"/>
    <property type="project" value="InterPro"/>
</dbReference>
<evidence type="ECO:0000256" key="3">
    <source>
        <dbReference type="ARBA" id="ARBA00023015"/>
    </source>
</evidence>
<dbReference type="PRINTS" id="PR00035">
    <property type="entry name" value="HTHGNTR"/>
</dbReference>
<dbReference type="PROSITE" id="PS50949">
    <property type="entry name" value="HTH_GNTR"/>
    <property type="match status" value="1"/>
</dbReference>
<dbReference type="InterPro" id="IPR004839">
    <property type="entry name" value="Aminotransferase_I/II_large"/>
</dbReference>
<evidence type="ECO:0000256" key="2">
    <source>
        <dbReference type="ARBA" id="ARBA00022898"/>
    </source>
</evidence>
<dbReference type="InterPro" id="IPR036390">
    <property type="entry name" value="WH_DNA-bd_sf"/>
</dbReference>
<dbReference type="GO" id="GO:0003700">
    <property type="term" value="F:DNA-binding transcription factor activity"/>
    <property type="evidence" value="ECO:0007669"/>
    <property type="project" value="InterPro"/>
</dbReference>
<evidence type="ECO:0000256" key="6">
    <source>
        <dbReference type="SAM" id="MobiDB-lite"/>
    </source>
</evidence>
<keyword evidence="5" id="KW-0804">Transcription</keyword>